<feature type="signal peptide" evidence="1">
    <location>
        <begin position="1"/>
        <end position="24"/>
    </location>
</feature>
<evidence type="ECO:0000313" key="2">
    <source>
        <dbReference type="EMBL" id="KAK8958415.1"/>
    </source>
</evidence>
<comment type="caution">
    <text evidence="2">The sequence shown here is derived from an EMBL/GenBank/DDBJ whole genome shotgun (WGS) entry which is preliminary data.</text>
</comment>
<dbReference type="InterPro" id="IPR011050">
    <property type="entry name" value="Pectin_lyase_fold/virulence"/>
</dbReference>
<dbReference type="Proteomes" id="UP001412067">
    <property type="component" value="Unassembled WGS sequence"/>
</dbReference>
<dbReference type="Gene3D" id="2.160.20.10">
    <property type="entry name" value="Single-stranded right-handed beta-helix, Pectin lyase-like"/>
    <property type="match status" value="1"/>
</dbReference>
<dbReference type="SUPFAM" id="SSF51126">
    <property type="entry name" value="Pectin lyase-like"/>
    <property type="match status" value="1"/>
</dbReference>
<gene>
    <name evidence="2" type="primary">PME68</name>
    <name evidence="2" type="ORF">KSP40_PGU017540</name>
</gene>
<feature type="chain" id="PRO_5046184712" evidence="1">
    <location>
        <begin position="25"/>
        <end position="70"/>
    </location>
</feature>
<name>A0ABR2M455_9ASPA</name>
<protein>
    <submittedName>
        <fullName evidence="2">Pectinesterase 68</fullName>
    </submittedName>
</protein>
<keyword evidence="3" id="KW-1185">Reference proteome</keyword>
<sequence>MEFLLCIRLLLLISLSRWVSLSSGAVPVVKTVVVDLKGHGHFRSIQQAINSIPNDNPNWTKIHIKAGVYW</sequence>
<organism evidence="2 3">
    <name type="scientific">Platanthera guangdongensis</name>
    <dbReference type="NCBI Taxonomy" id="2320717"/>
    <lineage>
        <taxon>Eukaryota</taxon>
        <taxon>Viridiplantae</taxon>
        <taxon>Streptophyta</taxon>
        <taxon>Embryophyta</taxon>
        <taxon>Tracheophyta</taxon>
        <taxon>Spermatophyta</taxon>
        <taxon>Magnoliopsida</taxon>
        <taxon>Liliopsida</taxon>
        <taxon>Asparagales</taxon>
        <taxon>Orchidaceae</taxon>
        <taxon>Orchidoideae</taxon>
        <taxon>Orchideae</taxon>
        <taxon>Orchidinae</taxon>
        <taxon>Platanthera</taxon>
    </lineage>
</organism>
<dbReference type="InterPro" id="IPR012334">
    <property type="entry name" value="Pectin_lyas_fold"/>
</dbReference>
<evidence type="ECO:0000256" key="1">
    <source>
        <dbReference type="SAM" id="SignalP"/>
    </source>
</evidence>
<dbReference type="EMBL" id="JBBWWR010000012">
    <property type="protein sequence ID" value="KAK8958415.1"/>
    <property type="molecule type" value="Genomic_DNA"/>
</dbReference>
<accession>A0ABR2M455</accession>
<reference evidence="2 3" key="1">
    <citation type="journal article" date="2022" name="Nat. Plants">
        <title>Genomes of leafy and leafless Platanthera orchids illuminate the evolution of mycoheterotrophy.</title>
        <authorList>
            <person name="Li M.H."/>
            <person name="Liu K.W."/>
            <person name="Li Z."/>
            <person name="Lu H.C."/>
            <person name="Ye Q.L."/>
            <person name="Zhang D."/>
            <person name="Wang J.Y."/>
            <person name="Li Y.F."/>
            <person name="Zhong Z.M."/>
            <person name="Liu X."/>
            <person name="Yu X."/>
            <person name="Liu D.K."/>
            <person name="Tu X.D."/>
            <person name="Liu B."/>
            <person name="Hao Y."/>
            <person name="Liao X.Y."/>
            <person name="Jiang Y.T."/>
            <person name="Sun W.H."/>
            <person name="Chen J."/>
            <person name="Chen Y.Q."/>
            <person name="Ai Y."/>
            <person name="Zhai J.W."/>
            <person name="Wu S.S."/>
            <person name="Zhou Z."/>
            <person name="Hsiao Y.Y."/>
            <person name="Wu W.L."/>
            <person name="Chen Y.Y."/>
            <person name="Lin Y.F."/>
            <person name="Hsu J.L."/>
            <person name="Li C.Y."/>
            <person name="Wang Z.W."/>
            <person name="Zhao X."/>
            <person name="Zhong W.Y."/>
            <person name="Ma X.K."/>
            <person name="Ma L."/>
            <person name="Huang J."/>
            <person name="Chen G.Z."/>
            <person name="Huang M.Z."/>
            <person name="Huang L."/>
            <person name="Peng D.H."/>
            <person name="Luo Y.B."/>
            <person name="Zou S.Q."/>
            <person name="Chen S.P."/>
            <person name="Lan S."/>
            <person name="Tsai W.C."/>
            <person name="Van de Peer Y."/>
            <person name="Liu Z.J."/>
        </authorList>
    </citation>
    <scope>NUCLEOTIDE SEQUENCE [LARGE SCALE GENOMIC DNA]</scope>
    <source>
        <strain evidence="2">Lor288</strain>
    </source>
</reference>
<evidence type="ECO:0000313" key="3">
    <source>
        <dbReference type="Proteomes" id="UP001412067"/>
    </source>
</evidence>
<proteinExistence type="predicted"/>
<keyword evidence="1" id="KW-0732">Signal</keyword>